<name>A0ABP6SK35_9ACTN</name>
<organism evidence="1 2">
    <name type="scientific">Streptomyces sannanensis</name>
    <dbReference type="NCBI Taxonomy" id="285536"/>
    <lineage>
        <taxon>Bacteria</taxon>
        <taxon>Bacillati</taxon>
        <taxon>Actinomycetota</taxon>
        <taxon>Actinomycetes</taxon>
        <taxon>Kitasatosporales</taxon>
        <taxon>Streptomycetaceae</taxon>
        <taxon>Streptomyces</taxon>
    </lineage>
</organism>
<gene>
    <name evidence="1" type="ORF">GCM10020367_55520</name>
</gene>
<comment type="caution">
    <text evidence="1">The sequence shown here is derived from an EMBL/GenBank/DDBJ whole genome shotgun (WGS) entry which is preliminary data.</text>
</comment>
<sequence>MSEYQYYEFLAVDRPLSEEELAQVRALSTRADITPTHFVNEYHWGDFRGDTTKLVEQLYDAHLYYANWGSRRLVLRLPGGLLPAKKAAAYAMEEVLSVRTCSGHTLLDFSLSSEDAEEWDFEASFSLSDFVGLRAELAAGDMRGLYVAWLAGLTVWELAEDDEEEYARELEPPVPAGMSALTGPQRALAGFLRVGSDLLAVAAEASAPATAAAVDGRALAAWIAALPAAEKDALLVEAALGTGPQPGPLLLARYRAATLPGPRPGADRRSAAQLLDGACRHRTERQQREKKARAATERARALEITRARDAHLTCLAKNTEQAWRDVDRLIAQKKPGPYDVAVTLLKDLREVHTRADTIAEFHERAAQLREAHRSKPSLMRRFDDAGFPYRS</sequence>
<dbReference type="RefSeq" id="WP_345042556.1">
    <property type="nucleotide sequence ID" value="NZ_BAAAYL010000001.1"/>
</dbReference>
<keyword evidence="2" id="KW-1185">Reference proteome</keyword>
<dbReference type="EMBL" id="BAAAYL010000001">
    <property type="protein sequence ID" value="GAA3377927.1"/>
    <property type="molecule type" value="Genomic_DNA"/>
</dbReference>
<reference evidence="2" key="1">
    <citation type="journal article" date="2019" name="Int. J. Syst. Evol. Microbiol.">
        <title>The Global Catalogue of Microorganisms (GCM) 10K type strain sequencing project: providing services to taxonomists for standard genome sequencing and annotation.</title>
        <authorList>
            <consortium name="The Broad Institute Genomics Platform"/>
            <consortium name="The Broad Institute Genome Sequencing Center for Infectious Disease"/>
            <person name="Wu L."/>
            <person name="Ma J."/>
        </authorList>
    </citation>
    <scope>NUCLEOTIDE SEQUENCE [LARGE SCALE GENOMIC DNA]</scope>
    <source>
        <strain evidence="2">JCM 9651</strain>
    </source>
</reference>
<protein>
    <submittedName>
        <fullName evidence="1">Uncharacterized protein</fullName>
    </submittedName>
</protein>
<evidence type="ECO:0000313" key="1">
    <source>
        <dbReference type="EMBL" id="GAA3377927.1"/>
    </source>
</evidence>
<accession>A0ABP6SK35</accession>
<dbReference type="Proteomes" id="UP001499990">
    <property type="component" value="Unassembled WGS sequence"/>
</dbReference>
<proteinExistence type="predicted"/>
<evidence type="ECO:0000313" key="2">
    <source>
        <dbReference type="Proteomes" id="UP001499990"/>
    </source>
</evidence>